<reference evidence="7 8" key="1">
    <citation type="submission" date="2014-10" db="EMBL/GenBank/DDBJ databases">
        <title>The Complete Genome Sequence for the Shellfish Pathogen Vibrio coralliilyticus RE98 Isolated from a Shellfish Hatchery.</title>
        <authorList>
            <person name="Richards G.P."/>
            <person name="Bono J.L."/>
            <person name="Watson M.A."/>
            <person name="Needleman D.S."/>
        </authorList>
    </citation>
    <scope>NUCLEOTIDE SEQUENCE [LARGE SCALE GENOMIC DNA]</scope>
    <source>
        <strain evidence="7 8">RE98</strain>
    </source>
</reference>
<dbReference type="InterPro" id="IPR004183">
    <property type="entry name" value="Xdiol_dOase_suB"/>
</dbReference>
<comment type="similarity">
    <text evidence="2">Belongs to the DODA-type extradiol aromatic ring-opening dioxygenase family.</text>
</comment>
<evidence type="ECO:0000256" key="3">
    <source>
        <dbReference type="ARBA" id="ARBA00022723"/>
    </source>
</evidence>
<dbReference type="GO" id="GO:0008270">
    <property type="term" value="F:zinc ion binding"/>
    <property type="evidence" value="ECO:0007669"/>
    <property type="project" value="InterPro"/>
</dbReference>
<organism evidence="7 8">
    <name type="scientific">Vibrio coralliilyticus</name>
    <dbReference type="NCBI Taxonomy" id="190893"/>
    <lineage>
        <taxon>Bacteria</taxon>
        <taxon>Pseudomonadati</taxon>
        <taxon>Pseudomonadota</taxon>
        <taxon>Gammaproteobacteria</taxon>
        <taxon>Vibrionales</taxon>
        <taxon>Vibrionaceae</taxon>
        <taxon>Vibrio</taxon>
    </lineage>
</organism>
<dbReference type="PANTHER" id="PTHR30096:SF0">
    <property type="entry name" value="4,5-DOPA DIOXYGENASE EXTRADIOL-LIKE PROTEIN"/>
    <property type="match status" value="1"/>
</dbReference>
<gene>
    <name evidence="7" type="ORF">IX92_10935</name>
</gene>
<dbReference type="Pfam" id="PF02900">
    <property type="entry name" value="LigB"/>
    <property type="match status" value="1"/>
</dbReference>
<dbReference type="Gene3D" id="3.40.830.10">
    <property type="entry name" value="LigB-like"/>
    <property type="match status" value="1"/>
</dbReference>
<dbReference type="PANTHER" id="PTHR30096">
    <property type="entry name" value="4,5-DOPA DIOXYGENASE EXTRADIOL-LIKE PROTEIN"/>
    <property type="match status" value="1"/>
</dbReference>
<keyword evidence="4" id="KW-0862">Zinc</keyword>
<dbReference type="Proteomes" id="UP000030081">
    <property type="component" value="Chromosome 1"/>
</dbReference>
<name>A0AAN0SDZ6_9VIBR</name>
<dbReference type="InterPro" id="IPR014436">
    <property type="entry name" value="Extradiol_dOase_DODA"/>
</dbReference>
<evidence type="ECO:0000256" key="2">
    <source>
        <dbReference type="ARBA" id="ARBA00007581"/>
    </source>
</evidence>
<proteinExistence type="inferred from homology"/>
<evidence type="ECO:0000256" key="5">
    <source>
        <dbReference type="ARBA" id="ARBA00023002"/>
    </source>
</evidence>
<keyword evidence="5" id="KW-0560">Oxidoreductase</keyword>
<keyword evidence="3" id="KW-0479">Metal-binding</keyword>
<feature type="domain" description="Extradiol ring-cleavage dioxygenase class III enzyme subunit B" evidence="6">
    <location>
        <begin position="31"/>
        <end position="229"/>
    </location>
</feature>
<dbReference type="SUPFAM" id="SSF53213">
    <property type="entry name" value="LigB-like"/>
    <property type="match status" value="1"/>
</dbReference>
<keyword evidence="8" id="KW-1185">Reference proteome</keyword>
<sequence>MPVLFVGHGSPMNVLRDTAFTQHLGKLGATLPKPRAILVISAHWVEHHPTLMTSAKPSTIYDFGGFPKELYQVQYGCEGDPVLANNIANRLNRFQSHIDPNRGLDHGAWSVLHHLYPEANIPVIQLAMGAKLSMKEHLEIGADLQKLRKEGVLILASGNIVHNLNRLDMSNTPTTPSWAEDFDETIKNALLQKDLTQLLALDKSKHPLWQMSHPTLEHYVPLLYTVGASLKEGEITFPYEGFEEGSLSMRSVLFG</sequence>
<evidence type="ECO:0000256" key="1">
    <source>
        <dbReference type="ARBA" id="ARBA00001947"/>
    </source>
</evidence>
<comment type="cofactor">
    <cofactor evidence="1">
        <name>Zn(2+)</name>
        <dbReference type="ChEBI" id="CHEBI:29105"/>
    </cofactor>
</comment>
<dbReference type="GO" id="GO:0008198">
    <property type="term" value="F:ferrous iron binding"/>
    <property type="evidence" value="ECO:0007669"/>
    <property type="project" value="InterPro"/>
</dbReference>
<dbReference type="PIRSF" id="PIRSF006157">
    <property type="entry name" value="Doxgns_DODA"/>
    <property type="match status" value="1"/>
</dbReference>
<dbReference type="CDD" id="cd07363">
    <property type="entry name" value="45_DOPA_Dioxygenase"/>
    <property type="match status" value="1"/>
</dbReference>
<dbReference type="EMBL" id="CP009617">
    <property type="protein sequence ID" value="AIW20530.1"/>
    <property type="molecule type" value="Genomic_DNA"/>
</dbReference>
<dbReference type="KEGG" id="vcy:IX92_10935"/>
<evidence type="ECO:0000259" key="6">
    <source>
        <dbReference type="Pfam" id="PF02900"/>
    </source>
</evidence>
<protein>
    <submittedName>
        <fullName evidence="7">Extradiol ring-cleavage dioxygenase</fullName>
    </submittedName>
</protein>
<evidence type="ECO:0000313" key="8">
    <source>
        <dbReference type="Proteomes" id="UP000030081"/>
    </source>
</evidence>
<evidence type="ECO:0000256" key="4">
    <source>
        <dbReference type="ARBA" id="ARBA00022833"/>
    </source>
</evidence>
<keyword evidence="7" id="KW-0223">Dioxygenase</keyword>
<accession>A0AAN0SDZ6</accession>
<dbReference type="GO" id="GO:0016702">
    <property type="term" value="F:oxidoreductase activity, acting on single donors with incorporation of molecular oxygen, incorporation of two atoms of oxygen"/>
    <property type="evidence" value="ECO:0007669"/>
    <property type="project" value="UniProtKB-ARBA"/>
</dbReference>
<evidence type="ECO:0000313" key="7">
    <source>
        <dbReference type="EMBL" id="AIW20530.1"/>
    </source>
</evidence>
<dbReference type="NCBIfam" id="NF007914">
    <property type="entry name" value="PRK10628.1"/>
    <property type="match status" value="1"/>
</dbReference>
<dbReference type="AlphaFoldDB" id="A0AAN0SDZ6"/>